<dbReference type="EMBL" id="LFYR01002228">
    <property type="protein sequence ID" value="KMZ55902.1"/>
    <property type="molecule type" value="Genomic_DNA"/>
</dbReference>
<gene>
    <name evidence="1" type="ORF">ZOSMA_9G00020</name>
</gene>
<reference evidence="2" key="1">
    <citation type="journal article" date="2016" name="Nature">
        <title>The genome of the seagrass Zostera marina reveals angiosperm adaptation to the sea.</title>
        <authorList>
            <person name="Olsen J.L."/>
            <person name="Rouze P."/>
            <person name="Verhelst B."/>
            <person name="Lin Y.-C."/>
            <person name="Bayer T."/>
            <person name="Collen J."/>
            <person name="Dattolo E."/>
            <person name="De Paoli E."/>
            <person name="Dittami S."/>
            <person name="Maumus F."/>
            <person name="Michel G."/>
            <person name="Kersting A."/>
            <person name="Lauritano C."/>
            <person name="Lohaus R."/>
            <person name="Toepel M."/>
            <person name="Tonon T."/>
            <person name="Vanneste K."/>
            <person name="Amirebrahimi M."/>
            <person name="Brakel J."/>
            <person name="Bostroem C."/>
            <person name="Chovatia M."/>
            <person name="Grimwood J."/>
            <person name="Jenkins J.W."/>
            <person name="Jueterbock A."/>
            <person name="Mraz A."/>
            <person name="Stam W.T."/>
            <person name="Tice H."/>
            <person name="Bornberg-Bauer E."/>
            <person name="Green P.J."/>
            <person name="Pearson G.A."/>
            <person name="Procaccini G."/>
            <person name="Duarte C.M."/>
            <person name="Schmutz J."/>
            <person name="Reusch T.B.H."/>
            <person name="Van de Peer Y."/>
        </authorList>
    </citation>
    <scope>NUCLEOTIDE SEQUENCE [LARGE SCALE GENOMIC DNA]</scope>
    <source>
        <strain evidence="2">cv. Finnish</strain>
    </source>
</reference>
<accession>A0A0K9NIJ5</accession>
<comment type="caution">
    <text evidence="1">The sequence shown here is derived from an EMBL/GenBank/DDBJ whole genome shotgun (WGS) entry which is preliminary data.</text>
</comment>
<organism evidence="1 2">
    <name type="scientific">Zostera marina</name>
    <name type="common">Eelgrass</name>
    <dbReference type="NCBI Taxonomy" id="29655"/>
    <lineage>
        <taxon>Eukaryota</taxon>
        <taxon>Viridiplantae</taxon>
        <taxon>Streptophyta</taxon>
        <taxon>Embryophyta</taxon>
        <taxon>Tracheophyta</taxon>
        <taxon>Spermatophyta</taxon>
        <taxon>Magnoliopsida</taxon>
        <taxon>Liliopsida</taxon>
        <taxon>Zosteraceae</taxon>
        <taxon>Zostera</taxon>
    </lineage>
</organism>
<sequence>MADRDEDLVFMFLRMITASGSLDVHLLEKKG</sequence>
<dbReference type="Proteomes" id="UP000036987">
    <property type="component" value="Unassembled WGS sequence"/>
</dbReference>
<evidence type="ECO:0000313" key="2">
    <source>
        <dbReference type="Proteomes" id="UP000036987"/>
    </source>
</evidence>
<dbReference type="AlphaFoldDB" id="A0A0K9NIJ5"/>
<name>A0A0K9NIJ5_ZOSMR</name>
<keyword evidence="2" id="KW-1185">Reference proteome</keyword>
<evidence type="ECO:0000313" key="1">
    <source>
        <dbReference type="EMBL" id="KMZ55902.1"/>
    </source>
</evidence>
<protein>
    <submittedName>
        <fullName evidence="1">Uncharacterized protein</fullName>
    </submittedName>
</protein>
<proteinExistence type="predicted"/>